<reference evidence="3 4" key="1">
    <citation type="submission" date="2021-03" db="EMBL/GenBank/DDBJ databases">
        <title>Sequencing the genomes of 1000 actinobacteria strains.</title>
        <authorList>
            <person name="Klenk H.-P."/>
        </authorList>
    </citation>
    <scope>NUCLEOTIDE SEQUENCE [LARGE SCALE GENOMIC DNA]</scope>
    <source>
        <strain evidence="3 4">DSM 45256</strain>
    </source>
</reference>
<name>A0ABS4W4C2_9PSEU</name>
<dbReference type="Proteomes" id="UP001519295">
    <property type="component" value="Unassembled WGS sequence"/>
</dbReference>
<dbReference type="InterPro" id="IPR013974">
    <property type="entry name" value="SAF"/>
</dbReference>
<evidence type="ECO:0000259" key="2">
    <source>
        <dbReference type="SMART" id="SM00858"/>
    </source>
</evidence>
<keyword evidence="4" id="KW-1185">Reference proteome</keyword>
<accession>A0ABS4W4C2</accession>
<gene>
    <name evidence="3" type="ORF">JOF36_006725</name>
</gene>
<keyword evidence="1" id="KW-0732">Signal</keyword>
<evidence type="ECO:0000256" key="1">
    <source>
        <dbReference type="SAM" id="SignalP"/>
    </source>
</evidence>
<dbReference type="RefSeq" id="WP_210034667.1">
    <property type="nucleotide sequence ID" value="NZ_JAGINU010000001.1"/>
</dbReference>
<evidence type="ECO:0000313" key="3">
    <source>
        <dbReference type="EMBL" id="MBP2371029.1"/>
    </source>
</evidence>
<feature type="domain" description="SAF" evidence="2">
    <location>
        <begin position="54"/>
        <end position="116"/>
    </location>
</feature>
<sequence>MDDEGGRRARRPWDRVLRGPSWARALLLRRLAAAVLAVAALVVAAAPDPADERAAVLVAARDLSPGVPLRPADVTVAAWPPGLVPGGALRAVPDVDGRAPAGPVRAGEPLTDLRLIGPELAVRAGGPDASAVPLRPADPAVAALLSAGSRVDVIAGGPEGPRVLAARAGVVAVLPPAPGGVGAGSGPGPLVLVALPEAEATAVAAATLAGEVTVTLR</sequence>
<evidence type="ECO:0000313" key="4">
    <source>
        <dbReference type="Proteomes" id="UP001519295"/>
    </source>
</evidence>
<organism evidence="3 4">
    <name type="scientific">Pseudonocardia parietis</name>
    <dbReference type="NCBI Taxonomy" id="570936"/>
    <lineage>
        <taxon>Bacteria</taxon>
        <taxon>Bacillati</taxon>
        <taxon>Actinomycetota</taxon>
        <taxon>Actinomycetes</taxon>
        <taxon>Pseudonocardiales</taxon>
        <taxon>Pseudonocardiaceae</taxon>
        <taxon>Pseudonocardia</taxon>
    </lineage>
</organism>
<dbReference type="SMART" id="SM00858">
    <property type="entry name" value="SAF"/>
    <property type="match status" value="1"/>
</dbReference>
<proteinExistence type="predicted"/>
<dbReference type="EMBL" id="JAGINU010000001">
    <property type="protein sequence ID" value="MBP2371029.1"/>
    <property type="molecule type" value="Genomic_DNA"/>
</dbReference>
<feature type="chain" id="PRO_5045678131" evidence="1">
    <location>
        <begin position="46"/>
        <end position="217"/>
    </location>
</feature>
<comment type="caution">
    <text evidence="3">The sequence shown here is derived from an EMBL/GenBank/DDBJ whole genome shotgun (WGS) entry which is preliminary data.</text>
</comment>
<feature type="signal peptide" evidence="1">
    <location>
        <begin position="1"/>
        <end position="45"/>
    </location>
</feature>
<dbReference type="Pfam" id="PF08666">
    <property type="entry name" value="SAF"/>
    <property type="match status" value="1"/>
</dbReference>
<dbReference type="CDD" id="cd11614">
    <property type="entry name" value="SAF_CpaB_FlgA_like"/>
    <property type="match status" value="1"/>
</dbReference>
<protein>
    <submittedName>
        <fullName evidence="3">Flp pilus assembly protein CpaB</fullName>
    </submittedName>
</protein>